<dbReference type="CTD" id="51367"/>
<dbReference type="Pfam" id="PF01900">
    <property type="entry name" value="RNase_P_Rpp14"/>
    <property type="match status" value="1"/>
</dbReference>
<evidence type="ECO:0000256" key="3">
    <source>
        <dbReference type="ARBA" id="ARBA00022694"/>
    </source>
</evidence>
<evidence type="ECO:0000256" key="6">
    <source>
        <dbReference type="PIRNR" id="PIRNR023803"/>
    </source>
</evidence>
<keyword evidence="2" id="KW-0698">rRNA processing</keyword>
<dbReference type="GeneID" id="113517571"/>
<protein>
    <recommendedName>
        <fullName evidence="5 6">Ribonuclease P/MRP protein subunit POP5</fullName>
    </recommendedName>
</protein>
<evidence type="ECO:0000313" key="8">
    <source>
        <dbReference type="RefSeq" id="XP_026758081.1"/>
    </source>
</evidence>
<dbReference type="Gene3D" id="3.30.70.3250">
    <property type="entry name" value="Ribonuclease P, Pop5 subunit"/>
    <property type="match status" value="1"/>
</dbReference>
<dbReference type="GO" id="GO:0005730">
    <property type="term" value="C:nucleolus"/>
    <property type="evidence" value="ECO:0007669"/>
    <property type="project" value="UniProtKB-SubCell"/>
</dbReference>
<dbReference type="FunCoup" id="A0A6J1WRE5">
    <property type="interactions" value="623"/>
</dbReference>
<dbReference type="Proteomes" id="UP001652740">
    <property type="component" value="Unplaced"/>
</dbReference>
<organism evidence="7 8">
    <name type="scientific">Galleria mellonella</name>
    <name type="common">Greater wax moth</name>
    <dbReference type="NCBI Taxonomy" id="7137"/>
    <lineage>
        <taxon>Eukaryota</taxon>
        <taxon>Metazoa</taxon>
        <taxon>Ecdysozoa</taxon>
        <taxon>Arthropoda</taxon>
        <taxon>Hexapoda</taxon>
        <taxon>Insecta</taxon>
        <taxon>Pterygota</taxon>
        <taxon>Neoptera</taxon>
        <taxon>Endopterygota</taxon>
        <taxon>Lepidoptera</taxon>
        <taxon>Glossata</taxon>
        <taxon>Ditrysia</taxon>
        <taxon>Pyraloidea</taxon>
        <taxon>Pyralidae</taxon>
        <taxon>Galleriinae</taxon>
        <taxon>Galleria</taxon>
    </lineage>
</organism>
<name>A0A6J1WRE5_GALME</name>
<keyword evidence="7" id="KW-1185">Reference proteome</keyword>
<reference evidence="8" key="1">
    <citation type="submission" date="2025-08" db="UniProtKB">
        <authorList>
            <consortium name="RefSeq"/>
        </authorList>
    </citation>
    <scope>IDENTIFICATION</scope>
    <source>
        <tissue evidence="8">Whole larvae</tissue>
    </source>
</reference>
<dbReference type="GO" id="GO:0030677">
    <property type="term" value="C:ribonuclease P complex"/>
    <property type="evidence" value="ECO:0007669"/>
    <property type="project" value="InterPro"/>
</dbReference>
<dbReference type="PIRSF" id="PIRSF023803">
    <property type="entry name" value="Ribonuclease_P_prd"/>
    <property type="match status" value="1"/>
</dbReference>
<dbReference type="InterPro" id="IPR002759">
    <property type="entry name" value="Pop5/Rpp14/Rnp2-like"/>
</dbReference>
<dbReference type="GO" id="GO:0033204">
    <property type="term" value="F:ribonuclease P RNA binding"/>
    <property type="evidence" value="ECO:0007669"/>
    <property type="project" value="InterPro"/>
</dbReference>
<comment type="function">
    <text evidence="6">Component of ribonuclease P, a protein complex that generates mature tRNA molecules by cleaving their 5'-ends.</text>
</comment>
<sequence>MVRFKNRYVTVEIEAPEVPDSRPLYLKSKIFHESVINKIQQLYGDFGVAAVRTGLLTKYCNEITRIAIIRVRHGPHRFVVSSLPFITKIGKLETRLRTLHVGATLKHSFKFIQKHQRAYLDSAWCLLKTDEERKKLEAAVMDFTKTDVSVNLENIV</sequence>
<evidence type="ECO:0000256" key="5">
    <source>
        <dbReference type="ARBA" id="ARBA00044198"/>
    </source>
</evidence>
<dbReference type="AlphaFoldDB" id="A0A6J1WRE5"/>
<dbReference type="SUPFAM" id="SSF160350">
    <property type="entry name" value="Rnp2-like"/>
    <property type="match status" value="1"/>
</dbReference>
<dbReference type="PANTHER" id="PTHR48414">
    <property type="entry name" value="POP5 HOMOLOG, RIBONUCLEASE P_MRP SUBUNIT"/>
    <property type="match status" value="1"/>
</dbReference>
<dbReference type="OrthoDB" id="277888at2759"/>
<dbReference type="InterPro" id="IPR016819">
    <property type="entry name" value="RNase_P/MRP_POP5"/>
</dbReference>
<dbReference type="KEGG" id="gmw:113517571"/>
<keyword evidence="3 6" id="KW-0819">tRNA processing</keyword>
<evidence type="ECO:0000256" key="4">
    <source>
        <dbReference type="ARBA" id="ARBA00023242"/>
    </source>
</evidence>
<keyword evidence="4 6" id="KW-0539">Nucleus</keyword>
<dbReference type="InterPro" id="IPR038085">
    <property type="entry name" value="Rnp2-like_sf"/>
</dbReference>
<dbReference type="RefSeq" id="XP_026758081.1">
    <property type="nucleotide sequence ID" value="XM_026902280.3"/>
</dbReference>
<gene>
    <name evidence="8" type="primary">LOC113517571</name>
</gene>
<dbReference type="InParanoid" id="A0A6J1WRE5"/>
<evidence type="ECO:0000313" key="7">
    <source>
        <dbReference type="Proteomes" id="UP001652740"/>
    </source>
</evidence>
<comment type="similarity">
    <text evidence="1 6">Belongs to the eukaryotic/archaeal RNase P protein component 2 family.</text>
</comment>
<dbReference type="PANTHER" id="PTHR48414:SF1">
    <property type="entry name" value="POP5 HOMOLOG, RIBONUCLEASE P_MRP SUBUNIT"/>
    <property type="match status" value="1"/>
</dbReference>
<comment type="subcellular location">
    <subcellularLocation>
        <location evidence="6">Nucleus</location>
        <location evidence="6">Nucleolus</location>
    </subcellularLocation>
</comment>
<dbReference type="GO" id="GO:0006364">
    <property type="term" value="P:rRNA processing"/>
    <property type="evidence" value="ECO:0007669"/>
    <property type="project" value="UniProtKB-KW"/>
</dbReference>
<accession>A0A6J1WRE5</accession>
<evidence type="ECO:0000256" key="1">
    <source>
        <dbReference type="ARBA" id="ARBA00010800"/>
    </source>
</evidence>
<evidence type="ECO:0000256" key="2">
    <source>
        <dbReference type="ARBA" id="ARBA00022552"/>
    </source>
</evidence>
<dbReference type="GO" id="GO:0001682">
    <property type="term" value="P:tRNA 5'-leader removal"/>
    <property type="evidence" value="ECO:0007669"/>
    <property type="project" value="InterPro"/>
</dbReference>
<proteinExistence type="inferred from homology"/>